<dbReference type="SUPFAM" id="SSF56672">
    <property type="entry name" value="DNA/RNA polymerases"/>
    <property type="match status" value="1"/>
</dbReference>
<dbReference type="EMBL" id="SMMG02000007">
    <property type="protein sequence ID" value="KAA3465922.1"/>
    <property type="molecule type" value="Genomic_DNA"/>
</dbReference>
<dbReference type="PANTHER" id="PTHR15503">
    <property type="entry name" value="LDOC1 RELATED"/>
    <property type="match status" value="1"/>
</dbReference>
<evidence type="ECO:0000313" key="1">
    <source>
        <dbReference type="EMBL" id="KAA3465922.1"/>
    </source>
</evidence>
<comment type="caution">
    <text evidence="1">The sequence shown here is derived from an EMBL/GenBank/DDBJ whole genome shotgun (WGS) entry which is preliminary data.</text>
</comment>
<protein>
    <submittedName>
        <fullName evidence="1">DNA/RNA polymerases superfamily protein</fullName>
    </submittedName>
</protein>
<organism evidence="1 2">
    <name type="scientific">Gossypium australe</name>
    <dbReference type="NCBI Taxonomy" id="47621"/>
    <lineage>
        <taxon>Eukaryota</taxon>
        <taxon>Viridiplantae</taxon>
        <taxon>Streptophyta</taxon>
        <taxon>Embryophyta</taxon>
        <taxon>Tracheophyta</taxon>
        <taxon>Spermatophyta</taxon>
        <taxon>Magnoliopsida</taxon>
        <taxon>eudicotyledons</taxon>
        <taxon>Gunneridae</taxon>
        <taxon>Pentapetalae</taxon>
        <taxon>rosids</taxon>
        <taxon>malvids</taxon>
        <taxon>Malvales</taxon>
        <taxon>Malvaceae</taxon>
        <taxon>Malvoideae</taxon>
        <taxon>Gossypium</taxon>
    </lineage>
</organism>
<evidence type="ECO:0000313" key="2">
    <source>
        <dbReference type="Proteomes" id="UP000325315"/>
    </source>
</evidence>
<dbReference type="Proteomes" id="UP000325315">
    <property type="component" value="Unassembled WGS sequence"/>
</dbReference>
<keyword evidence="2" id="KW-1185">Reference proteome</keyword>
<dbReference type="Gene3D" id="2.40.70.10">
    <property type="entry name" value="Acid Proteases"/>
    <property type="match status" value="1"/>
</dbReference>
<sequence length="222" mass="25352">MKLVSSMSMHIEFTEFIIRVSNPLGKCVLVDRVCKGCPLMIKVHCFPVDLMLLPFDEFDIILGMDWLVTHGVIVNCGNKHIELRDENDDLIRVESDKPDRSLIVISTMLAQRYLRKGHEAYLAFLKIESAPIVCEYQDVFLEKLPGLPPDREIEFRIELVPGAAPISIASYRMAPTDLKELKVQLQELTDKGFARLSFSPWGAPVLFVKKKDISTRLCIDYR</sequence>
<dbReference type="InterPro" id="IPR043502">
    <property type="entry name" value="DNA/RNA_pol_sf"/>
</dbReference>
<dbReference type="Pfam" id="PF08284">
    <property type="entry name" value="RVP_2"/>
    <property type="match status" value="1"/>
</dbReference>
<name>A0A5B6V9Q7_9ROSI</name>
<dbReference type="InterPro" id="IPR032567">
    <property type="entry name" value="RTL1-rel"/>
</dbReference>
<dbReference type="CDD" id="cd00303">
    <property type="entry name" value="retropepsin_like"/>
    <property type="match status" value="1"/>
</dbReference>
<reference evidence="2" key="1">
    <citation type="journal article" date="2019" name="Plant Biotechnol. J.">
        <title>Genome sequencing of the Australian wild diploid species Gossypium australe highlights disease resistance and delayed gland morphogenesis.</title>
        <authorList>
            <person name="Cai Y."/>
            <person name="Cai X."/>
            <person name="Wang Q."/>
            <person name="Wang P."/>
            <person name="Zhang Y."/>
            <person name="Cai C."/>
            <person name="Xu Y."/>
            <person name="Wang K."/>
            <person name="Zhou Z."/>
            <person name="Wang C."/>
            <person name="Geng S."/>
            <person name="Li B."/>
            <person name="Dong Q."/>
            <person name="Hou Y."/>
            <person name="Wang H."/>
            <person name="Ai P."/>
            <person name="Liu Z."/>
            <person name="Yi F."/>
            <person name="Sun M."/>
            <person name="An G."/>
            <person name="Cheng J."/>
            <person name="Zhang Y."/>
            <person name="Shi Q."/>
            <person name="Xie Y."/>
            <person name="Shi X."/>
            <person name="Chang Y."/>
            <person name="Huang F."/>
            <person name="Chen Y."/>
            <person name="Hong S."/>
            <person name="Mi L."/>
            <person name="Sun Q."/>
            <person name="Zhang L."/>
            <person name="Zhou B."/>
            <person name="Peng R."/>
            <person name="Zhang X."/>
            <person name="Liu F."/>
        </authorList>
    </citation>
    <scope>NUCLEOTIDE SEQUENCE [LARGE SCALE GENOMIC DNA]</scope>
    <source>
        <strain evidence="2">cv. PA1801</strain>
    </source>
</reference>
<proteinExistence type="predicted"/>
<accession>A0A5B6V9Q7</accession>
<dbReference type="Gene3D" id="3.10.10.10">
    <property type="entry name" value="HIV Type 1 Reverse Transcriptase, subunit A, domain 1"/>
    <property type="match status" value="1"/>
</dbReference>
<dbReference type="InterPro" id="IPR021109">
    <property type="entry name" value="Peptidase_aspartic_dom_sf"/>
</dbReference>
<dbReference type="OrthoDB" id="1749844at2759"/>
<gene>
    <name evidence="1" type="ORF">EPI10_001055</name>
</gene>
<dbReference type="PANTHER" id="PTHR15503:SF45">
    <property type="entry name" value="RNA-DIRECTED DNA POLYMERASE HOMOLOG"/>
    <property type="match status" value="1"/>
</dbReference>
<dbReference type="AlphaFoldDB" id="A0A5B6V9Q7"/>